<dbReference type="InterPro" id="IPR013783">
    <property type="entry name" value="Ig-like_fold"/>
</dbReference>
<sequence length="230" mass="25729">MRVKHWIKNIISIISLIVLTSGTVFAGPVIGGTRIIYDGNKKEASVSIKNPEKNNVYLIQSWIDAGDGFKTKAPFIVTPPLFRIEPNDENILRIVRVGGNLPEYKESVFWLNVKSIPASTDANRNNVLQIVIKSRLKLFYRPRGLSGNPMEAYKKLIFTKNGKQLIVKNPTPYYVTFYNLNIGGTDIKEANLVPPMGSVSFNFKPTSNSKVTWKVINDFGGVSKPETNNI</sequence>
<accession>A0ABD4KFF8</accession>
<dbReference type="Proteomes" id="UP000628560">
    <property type="component" value="Unassembled WGS sequence"/>
</dbReference>
<evidence type="ECO:0000256" key="7">
    <source>
        <dbReference type="ARBA" id="ARBA00023319"/>
    </source>
</evidence>
<keyword evidence="6" id="KW-0143">Chaperone</keyword>
<feature type="domain" description="Pili assembly chaperone N-terminal" evidence="8">
    <location>
        <begin position="29"/>
        <end position="145"/>
    </location>
</feature>
<evidence type="ECO:0000256" key="4">
    <source>
        <dbReference type="ARBA" id="ARBA00022729"/>
    </source>
</evidence>
<proteinExistence type="inferred from homology"/>
<keyword evidence="4" id="KW-0732">Signal</keyword>
<dbReference type="InterPro" id="IPR016147">
    <property type="entry name" value="Pili_assmbl_chaperone_N"/>
</dbReference>
<dbReference type="PANTHER" id="PTHR30251">
    <property type="entry name" value="PILUS ASSEMBLY CHAPERONE"/>
    <property type="match status" value="1"/>
</dbReference>
<dbReference type="InterPro" id="IPR016148">
    <property type="entry name" value="Pili_assmbl_chaperone_C"/>
</dbReference>
<dbReference type="GO" id="GO:0042597">
    <property type="term" value="C:periplasmic space"/>
    <property type="evidence" value="ECO:0007669"/>
    <property type="project" value="UniProtKB-SubCell"/>
</dbReference>
<comment type="caution">
    <text evidence="10">The sequence shown here is derived from an EMBL/GenBank/DDBJ whole genome shotgun (WGS) entry which is preliminary data.</text>
</comment>
<keyword evidence="7" id="KW-0393">Immunoglobulin domain</keyword>
<protein>
    <submittedName>
        <fullName evidence="10">Molecular chaperone</fullName>
    </submittedName>
</protein>
<dbReference type="Gene3D" id="2.60.40.10">
    <property type="entry name" value="Immunoglobulins"/>
    <property type="match status" value="2"/>
</dbReference>
<keyword evidence="3" id="KW-1029">Fimbrium biogenesis</keyword>
<dbReference type="PANTHER" id="PTHR30251:SF9">
    <property type="entry name" value="CHAPERONE PROTEIN CAF1M"/>
    <property type="match status" value="1"/>
</dbReference>
<dbReference type="AlphaFoldDB" id="A0ABD4KFF8"/>
<dbReference type="InterPro" id="IPR008962">
    <property type="entry name" value="PapD-like_sf"/>
</dbReference>
<dbReference type="InterPro" id="IPR036316">
    <property type="entry name" value="Pili_assmbl_chap_C_dom_sf"/>
</dbReference>
<dbReference type="InterPro" id="IPR001829">
    <property type="entry name" value="Pili_assmbl_chaperone_bac"/>
</dbReference>
<evidence type="ECO:0000313" key="11">
    <source>
        <dbReference type="Proteomes" id="UP000628560"/>
    </source>
</evidence>
<evidence type="ECO:0000256" key="1">
    <source>
        <dbReference type="ARBA" id="ARBA00004418"/>
    </source>
</evidence>
<dbReference type="PRINTS" id="PR00969">
    <property type="entry name" value="CHAPERONPILI"/>
</dbReference>
<comment type="similarity">
    <text evidence="2">Belongs to the periplasmic pilus chaperone family.</text>
</comment>
<evidence type="ECO:0000256" key="5">
    <source>
        <dbReference type="ARBA" id="ARBA00022764"/>
    </source>
</evidence>
<dbReference type="Pfam" id="PF00345">
    <property type="entry name" value="PapD_N"/>
    <property type="match status" value="1"/>
</dbReference>
<evidence type="ECO:0000313" key="10">
    <source>
        <dbReference type="EMBL" id="MBF4180646.1"/>
    </source>
</evidence>
<keyword evidence="5" id="KW-0574">Periplasm</keyword>
<feature type="domain" description="Pili assembly chaperone C-terminal" evidence="9">
    <location>
        <begin position="167"/>
        <end position="223"/>
    </location>
</feature>
<dbReference type="FunFam" id="2.60.40.10:FF:000458">
    <property type="entry name" value="Molecular chaperone FimC"/>
    <property type="match status" value="1"/>
</dbReference>
<dbReference type="SUPFAM" id="SSF49354">
    <property type="entry name" value="PapD-like"/>
    <property type="match status" value="1"/>
</dbReference>
<name>A0ABD4KFF8_9ENTR</name>
<evidence type="ECO:0000256" key="6">
    <source>
        <dbReference type="ARBA" id="ARBA00023186"/>
    </source>
</evidence>
<gene>
    <name evidence="10" type="ORF">ISP11_22575</name>
</gene>
<evidence type="ECO:0000256" key="3">
    <source>
        <dbReference type="ARBA" id="ARBA00022558"/>
    </source>
</evidence>
<dbReference type="InterPro" id="IPR050643">
    <property type="entry name" value="Periplasmic_pilus_chap"/>
</dbReference>
<dbReference type="EMBL" id="JADIXP010000024">
    <property type="protein sequence ID" value="MBF4180646.1"/>
    <property type="molecule type" value="Genomic_DNA"/>
</dbReference>
<organism evidence="10 11">
    <name type="scientific">Lelliottia nimipressuralis</name>
    <dbReference type="NCBI Taxonomy" id="69220"/>
    <lineage>
        <taxon>Bacteria</taxon>
        <taxon>Pseudomonadati</taxon>
        <taxon>Pseudomonadota</taxon>
        <taxon>Gammaproteobacteria</taxon>
        <taxon>Enterobacterales</taxon>
        <taxon>Enterobacteriaceae</taxon>
        <taxon>Lelliottia</taxon>
    </lineage>
</organism>
<dbReference type="SUPFAM" id="SSF49584">
    <property type="entry name" value="Periplasmic chaperone C-domain"/>
    <property type="match status" value="1"/>
</dbReference>
<evidence type="ECO:0000256" key="2">
    <source>
        <dbReference type="ARBA" id="ARBA00007399"/>
    </source>
</evidence>
<dbReference type="RefSeq" id="WP_194514448.1">
    <property type="nucleotide sequence ID" value="NZ_JADIXP010000024.1"/>
</dbReference>
<evidence type="ECO:0000259" key="9">
    <source>
        <dbReference type="Pfam" id="PF02753"/>
    </source>
</evidence>
<evidence type="ECO:0000259" key="8">
    <source>
        <dbReference type="Pfam" id="PF00345"/>
    </source>
</evidence>
<comment type="subcellular location">
    <subcellularLocation>
        <location evidence="1">Periplasm</location>
    </subcellularLocation>
</comment>
<dbReference type="Pfam" id="PF02753">
    <property type="entry name" value="PapD_C"/>
    <property type="match status" value="1"/>
</dbReference>
<reference evidence="10 11" key="1">
    <citation type="submission" date="2020-11" db="EMBL/GenBank/DDBJ databases">
        <title>Identification of Lelliottia nimipressuralis from Wound Infection by Whole Genome-Based Bacterial Identification.</title>
        <authorList>
            <person name="Navarathna D.H."/>
            <person name="Choi H."/>
            <person name="Jinadatha C."/>
            <person name="Chatterjee P."/>
            <person name="Hwang M."/>
        </authorList>
    </citation>
    <scope>NUCLEOTIDE SEQUENCE [LARGE SCALE GENOMIC DNA]</scope>
    <source>
        <strain evidence="10 11">DN2020</strain>
    </source>
</reference>